<dbReference type="EMBL" id="JASCZI010060424">
    <property type="protein sequence ID" value="MED6130870.1"/>
    <property type="molecule type" value="Genomic_DNA"/>
</dbReference>
<evidence type="ECO:0000313" key="2">
    <source>
        <dbReference type="Proteomes" id="UP001341840"/>
    </source>
</evidence>
<organism evidence="1 2">
    <name type="scientific">Stylosanthes scabra</name>
    <dbReference type="NCBI Taxonomy" id="79078"/>
    <lineage>
        <taxon>Eukaryota</taxon>
        <taxon>Viridiplantae</taxon>
        <taxon>Streptophyta</taxon>
        <taxon>Embryophyta</taxon>
        <taxon>Tracheophyta</taxon>
        <taxon>Spermatophyta</taxon>
        <taxon>Magnoliopsida</taxon>
        <taxon>eudicotyledons</taxon>
        <taxon>Gunneridae</taxon>
        <taxon>Pentapetalae</taxon>
        <taxon>rosids</taxon>
        <taxon>fabids</taxon>
        <taxon>Fabales</taxon>
        <taxon>Fabaceae</taxon>
        <taxon>Papilionoideae</taxon>
        <taxon>50 kb inversion clade</taxon>
        <taxon>dalbergioids sensu lato</taxon>
        <taxon>Dalbergieae</taxon>
        <taxon>Pterocarpus clade</taxon>
        <taxon>Stylosanthes</taxon>
    </lineage>
</organism>
<proteinExistence type="predicted"/>
<evidence type="ECO:0000313" key="1">
    <source>
        <dbReference type="EMBL" id="MED6130870.1"/>
    </source>
</evidence>
<reference evidence="1 2" key="1">
    <citation type="journal article" date="2023" name="Plants (Basel)">
        <title>Bridging the Gap: Combining Genomics and Transcriptomics Approaches to Understand Stylosanthes scabra, an Orphan Legume from the Brazilian Caatinga.</title>
        <authorList>
            <person name="Ferreira-Neto J.R.C."/>
            <person name="da Silva M.D."/>
            <person name="Binneck E."/>
            <person name="de Melo N.F."/>
            <person name="da Silva R.H."/>
            <person name="de Melo A.L.T.M."/>
            <person name="Pandolfi V."/>
            <person name="Bustamante F.O."/>
            <person name="Brasileiro-Vidal A.C."/>
            <person name="Benko-Iseppon A.M."/>
        </authorList>
    </citation>
    <scope>NUCLEOTIDE SEQUENCE [LARGE SCALE GENOMIC DNA]</scope>
    <source>
        <tissue evidence="1">Leaves</tissue>
    </source>
</reference>
<keyword evidence="2" id="KW-1185">Reference proteome</keyword>
<accession>A0ABU6S3A1</accession>
<dbReference type="Proteomes" id="UP001341840">
    <property type="component" value="Unassembled WGS sequence"/>
</dbReference>
<sequence length="103" mass="12299">MKFRRHFTWQGNTIEIGPLEGPREMLMSVLKVDKAGFKKKKKRTRKSDETLDLKSQYGFPACHREPFDEVNVRLTKLERIWRWQKVVIVTLKSQDNKQHPDAF</sequence>
<protein>
    <submittedName>
        <fullName evidence="1">Uncharacterized protein</fullName>
    </submittedName>
</protein>
<gene>
    <name evidence="1" type="ORF">PIB30_004733</name>
</gene>
<comment type="caution">
    <text evidence="1">The sequence shown here is derived from an EMBL/GenBank/DDBJ whole genome shotgun (WGS) entry which is preliminary data.</text>
</comment>
<name>A0ABU6S3A1_9FABA</name>